<sequence>MQIKFLGTGGAFDVNYLNSAALLKFRERNILIDCGFTVFPALIHKNLINRVEYILLTHLHNDHIGSLPTLLLYKSIIEKSPRPVIIYPSEHLKKQLYAILEPQVKNPDKYAKFVPLDQFKGITAIDTFGQHSEGMQTYAYVFDEDEDRIAYSGDLGKPETLFERLDKLPPLRTCVFHELTFNAENTGHTYYKKLLPYLKNYDVFGYHCDPTQSPSDNPIRLVFYQPNLMA</sequence>
<dbReference type="SUPFAM" id="SSF56281">
    <property type="entry name" value="Metallo-hydrolase/oxidoreductase"/>
    <property type="match status" value="1"/>
</dbReference>
<feature type="domain" description="Metallo-beta-lactamase" evidence="1">
    <location>
        <begin position="17"/>
        <end position="207"/>
    </location>
</feature>
<dbReference type="Pfam" id="PF23023">
    <property type="entry name" value="Anti-Pycsar_Apyc1"/>
    <property type="match status" value="1"/>
</dbReference>
<accession>A0ABS6XEH6</accession>
<dbReference type="PANTHER" id="PTHR46018:SF7">
    <property type="entry name" value="RIBONUCLEASE Z"/>
    <property type="match status" value="1"/>
</dbReference>
<dbReference type="PANTHER" id="PTHR46018">
    <property type="entry name" value="ZINC PHOSPHODIESTERASE ELAC PROTEIN 1"/>
    <property type="match status" value="1"/>
</dbReference>
<evidence type="ECO:0000313" key="2">
    <source>
        <dbReference type="EMBL" id="MBW3366397.1"/>
    </source>
</evidence>
<dbReference type="InterPro" id="IPR001279">
    <property type="entry name" value="Metallo-B-lactamas"/>
</dbReference>
<dbReference type="Proteomes" id="UP000774935">
    <property type="component" value="Unassembled WGS sequence"/>
</dbReference>
<gene>
    <name evidence="2" type="ORF">KYK27_15145</name>
</gene>
<organism evidence="2 3">
    <name type="scientific">Pontibacter populi</name>
    <dbReference type="NCBI Taxonomy" id="890055"/>
    <lineage>
        <taxon>Bacteria</taxon>
        <taxon>Pseudomonadati</taxon>
        <taxon>Bacteroidota</taxon>
        <taxon>Cytophagia</taxon>
        <taxon>Cytophagales</taxon>
        <taxon>Hymenobacteraceae</taxon>
        <taxon>Pontibacter</taxon>
    </lineage>
</organism>
<name>A0ABS6XEH6_9BACT</name>
<dbReference type="InterPro" id="IPR036866">
    <property type="entry name" value="RibonucZ/Hydroxyglut_hydro"/>
</dbReference>
<dbReference type="Gene3D" id="3.60.15.10">
    <property type="entry name" value="Ribonuclease Z/Hydroxyacylglutathione hydrolase-like"/>
    <property type="match status" value="1"/>
</dbReference>
<proteinExistence type="predicted"/>
<protein>
    <submittedName>
        <fullName evidence="2">MBL fold metallo-hydrolase</fullName>
    </submittedName>
</protein>
<comment type="caution">
    <text evidence="2">The sequence shown here is derived from an EMBL/GenBank/DDBJ whole genome shotgun (WGS) entry which is preliminary data.</text>
</comment>
<evidence type="ECO:0000313" key="3">
    <source>
        <dbReference type="Proteomes" id="UP000774935"/>
    </source>
</evidence>
<dbReference type="EMBL" id="JAHWXQ010000004">
    <property type="protein sequence ID" value="MBW3366397.1"/>
    <property type="molecule type" value="Genomic_DNA"/>
</dbReference>
<dbReference type="SMART" id="SM00849">
    <property type="entry name" value="Lactamase_B"/>
    <property type="match status" value="1"/>
</dbReference>
<reference evidence="2 3" key="1">
    <citation type="submission" date="2021-07" db="EMBL/GenBank/DDBJ databases">
        <authorList>
            <person name="Kim M.K."/>
        </authorList>
    </citation>
    <scope>NUCLEOTIDE SEQUENCE [LARGE SCALE GENOMIC DNA]</scope>
    <source>
        <strain evidence="2 3">HLY7-15</strain>
    </source>
</reference>
<keyword evidence="3" id="KW-1185">Reference proteome</keyword>
<dbReference type="RefSeq" id="WP_199111027.1">
    <property type="nucleotide sequence ID" value="NZ_JAHWXQ010000004.1"/>
</dbReference>
<evidence type="ECO:0000259" key="1">
    <source>
        <dbReference type="SMART" id="SM00849"/>
    </source>
</evidence>